<feature type="domain" description="Alpha/beta hydrolase fold-3" evidence="5">
    <location>
        <begin position="130"/>
        <end position="331"/>
    </location>
</feature>
<dbReference type="AlphaFoldDB" id="A0A4R5BAH8"/>
<dbReference type="EMBL" id="SMKU01000128">
    <property type="protein sequence ID" value="TDD82119.1"/>
    <property type="molecule type" value="Genomic_DNA"/>
</dbReference>
<evidence type="ECO:0000256" key="4">
    <source>
        <dbReference type="SAM" id="MobiDB-lite"/>
    </source>
</evidence>
<evidence type="ECO:0000313" key="7">
    <source>
        <dbReference type="Proteomes" id="UP000294513"/>
    </source>
</evidence>
<evidence type="ECO:0000256" key="3">
    <source>
        <dbReference type="PROSITE-ProRule" id="PRU10038"/>
    </source>
</evidence>
<name>A0A4R5BAH8_9ACTN</name>
<dbReference type="PROSITE" id="PS01173">
    <property type="entry name" value="LIPASE_GDXG_HIS"/>
    <property type="match status" value="1"/>
</dbReference>
<comment type="caution">
    <text evidence="6">The sequence shown here is derived from an EMBL/GenBank/DDBJ whole genome shotgun (WGS) entry which is preliminary data.</text>
</comment>
<evidence type="ECO:0000256" key="1">
    <source>
        <dbReference type="ARBA" id="ARBA00010515"/>
    </source>
</evidence>
<dbReference type="PANTHER" id="PTHR48081:SF30">
    <property type="entry name" value="ACETYL-HYDROLASE LIPR-RELATED"/>
    <property type="match status" value="1"/>
</dbReference>
<dbReference type="InterPro" id="IPR050300">
    <property type="entry name" value="GDXG_lipolytic_enzyme"/>
</dbReference>
<evidence type="ECO:0000256" key="2">
    <source>
        <dbReference type="ARBA" id="ARBA00022801"/>
    </source>
</evidence>
<dbReference type="InterPro" id="IPR013094">
    <property type="entry name" value="AB_hydrolase_3"/>
</dbReference>
<feature type="active site" evidence="3">
    <location>
        <position position="204"/>
    </location>
</feature>
<accession>A0A4R5BAH8</accession>
<protein>
    <submittedName>
        <fullName evidence="6">Alpha/beta hydrolase</fullName>
    </submittedName>
</protein>
<keyword evidence="7" id="KW-1185">Reference proteome</keyword>
<reference evidence="6 7" key="1">
    <citation type="submission" date="2019-03" db="EMBL/GenBank/DDBJ databases">
        <title>Draft genome sequences of novel Actinobacteria.</title>
        <authorList>
            <person name="Sahin N."/>
            <person name="Ay H."/>
            <person name="Saygin H."/>
        </authorList>
    </citation>
    <scope>NUCLEOTIDE SEQUENCE [LARGE SCALE GENOMIC DNA]</scope>
    <source>
        <strain evidence="6 7">H3C3</strain>
    </source>
</reference>
<feature type="region of interest" description="Disordered" evidence="4">
    <location>
        <begin position="1"/>
        <end position="47"/>
    </location>
</feature>
<dbReference type="PROSITE" id="PS01174">
    <property type="entry name" value="LIPASE_GDXG_SER"/>
    <property type="match status" value="1"/>
</dbReference>
<organism evidence="6 7">
    <name type="scientific">Actinomadura rubrisoli</name>
    <dbReference type="NCBI Taxonomy" id="2530368"/>
    <lineage>
        <taxon>Bacteria</taxon>
        <taxon>Bacillati</taxon>
        <taxon>Actinomycetota</taxon>
        <taxon>Actinomycetes</taxon>
        <taxon>Streptosporangiales</taxon>
        <taxon>Thermomonosporaceae</taxon>
        <taxon>Actinomadura</taxon>
    </lineage>
</organism>
<dbReference type="InterPro" id="IPR002168">
    <property type="entry name" value="Lipase_GDXG_HIS_AS"/>
</dbReference>
<feature type="compositionally biased region" description="Low complexity" evidence="4">
    <location>
        <begin position="9"/>
        <end position="47"/>
    </location>
</feature>
<dbReference type="InterPro" id="IPR033140">
    <property type="entry name" value="Lipase_GDXG_put_SER_AS"/>
</dbReference>
<dbReference type="Proteomes" id="UP000294513">
    <property type="component" value="Unassembled WGS sequence"/>
</dbReference>
<dbReference type="InterPro" id="IPR029058">
    <property type="entry name" value="AB_hydrolase_fold"/>
</dbReference>
<evidence type="ECO:0000259" key="5">
    <source>
        <dbReference type="Pfam" id="PF07859"/>
    </source>
</evidence>
<gene>
    <name evidence="6" type="ORF">E1298_23170</name>
</gene>
<dbReference type="Pfam" id="PF07859">
    <property type="entry name" value="Abhydrolase_3"/>
    <property type="match status" value="1"/>
</dbReference>
<dbReference type="GO" id="GO:0004806">
    <property type="term" value="F:triacylglycerol lipase activity"/>
    <property type="evidence" value="ECO:0007669"/>
    <property type="project" value="TreeGrafter"/>
</dbReference>
<sequence>MDSLPPSEPAAEVTPLPLAAAAARAGAAHPEPAPGMPRQSRPPSVRSRAISGAIRLGVRPFVHHVPGHAGSIRTARSTVDAAARLIRPSQRVRVLPLSDPQIETGRGERPVTGEWVAARDAQDAPVTGAVLYLHGGGYVVCSPRTHRPITSRLALDTGLPVLVPRYRLAPEHPFPAPLEDAVAAYRWLLARGVPASGIVLAGDSAGGHLAAALAGEICRTGLPGPAGVVLFSPWVDLTCELSIRAQRRARDPYISARSARRVARLVVGPAGFDDPRLALLTCAWSDAPPVLIQVGGAEVLRPEAEALADALTRAGADCELQVWKGQMHVFQILNRVLPEASAAMRETARFVQAVTSPAASGTGAVA</sequence>
<dbReference type="SUPFAM" id="SSF53474">
    <property type="entry name" value="alpha/beta-Hydrolases"/>
    <property type="match status" value="1"/>
</dbReference>
<dbReference type="Gene3D" id="3.40.50.1820">
    <property type="entry name" value="alpha/beta hydrolase"/>
    <property type="match status" value="1"/>
</dbReference>
<dbReference type="PANTHER" id="PTHR48081">
    <property type="entry name" value="AB HYDROLASE SUPERFAMILY PROTEIN C4A8.06C"/>
    <property type="match status" value="1"/>
</dbReference>
<evidence type="ECO:0000313" key="6">
    <source>
        <dbReference type="EMBL" id="TDD82119.1"/>
    </source>
</evidence>
<dbReference type="OrthoDB" id="128186at2"/>
<keyword evidence="2 6" id="KW-0378">Hydrolase</keyword>
<comment type="similarity">
    <text evidence="1">Belongs to the 'GDXG' lipolytic enzyme family.</text>
</comment>
<dbReference type="RefSeq" id="WP_131896606.1">
    <property type="nucleotide sequence ID" value="NZ_SMKU01000128.1"/>
</dbReference>
<proteinExistence type="inferred from homology"/>